<dbReference type="EMBL" id="KV427613">
    <property type="protein sequence ID" value="KZT09041.1"/>
    <property type="molecule type" value="Genomic_DNA"/>
</dbReference>
<dbReference type="GeneID" id="63825427"/>
<protein>
    <submittedName>
        <fullName evidence="1">Uncharacterized protein</fullName>
    </submittedName>
</protein>
<proteinExistence type="predicted"/>
<sequence>MPSYTSVFDFPCDGPHHIVNQSCPLTMSPIHLVGDGAASGSNDSSAIVGV</sequence>
<gene>
    <name evidence="1" type="ORF">LAESUDRAFT_723343</name>
</gene>
<accession>A0A165FIY1</accession>
<name>A0A165FIY1_9APHY</name>
<dbReference type="RefSeq" id="XP_040766781.1">
    <property type="nucleotide sequence ID" value="XM_040908398.1"/>
</dbReference>
<dbReference type="AlphaFoldDB" id="A0A165FIY1"/>
<keyword evidence="2" id="KW-1185">Reference proteome</keyword>
<evidence type="ECO:0000313" key="1">
    <source>
        <dbReference type="EMBL" id="KZT09041.1"/>
    </source>
</evidence>
<reference evidence="1 2" key="1">
    <citation type="journal article" date="2016" name="Mol. Biol. Evol.">
        <title>Comparative Genomics of Early-Diverging Mushroom-Forming Fungi Provides Insights into the Origins of Lignocellulose Decay Capabilities.</title>
        <authorList>
            <person name="Nagy L.G."/>
            <person name="Riley R."/>
            <person name="Tritt A."/>
            <person name="Adam C."/>
            <person name="Daum C."/>
            <person name="Floudas D."/>
            <person name="Sun H."/>
            <person name="Yadav J.S."/>
            <person name="Pangilinan J."/>
            <person name="Larsson K.H."/>
            <person name="Matsuura K."/>
            <person name="Barry K."/>
            <person name="Labutti K."/>
            <person name="Kuo R."/>
            <person name="Ohm R.A."/>
            <person name="Bhattacharya S.S."/>
            <person name="Shirouzu T."/>
            <person name="Yoshinaga Y."/>
            <person name="Martin F.M."/>
            <person name="Grigoriev I.V."/>
            <person name="Hibbett D.S."/>
        </authorList>
    </citation>
    <scope>NUCLEOTIDE SEQUENCE [LARGE SCALE GENOMIC DNA]</scope>
    <source>
        <strain evidence="1 2">93-53</strain>
    </source>
</reference>
<dbReference type="InParanoid" id="A0A165FIY1"/>
<evidence type="ECO:0000313" key="2">
    <source>
        <dbReference type="Proteomes" id="UP000076871"/>
    </source>
</evidence>
<organism evidence="1 2">
    <name type="scientific">Laetiporus sulphureus 93-53</name>
    <dbReference type="NCBI Taxonomy" id="1314785"/>
    <lineage>
        <taxon>Eukaryota</taxon>
        <taxon>Fungi</taxon>
        <taxon>Dikarya</taxon>
        <taxon>Basidiomycota</taxon>
        <taxon>Agaricomycotina</taxon>
        <taxon>Agaricomycetes</taxon>
        <taxon>Polyporales</taxon>
        <taxon>Laetiporus</taxon>
    </lineage>
</organism>
<dbReference type="Proteomes" id="UP000076871">
    <property type="component" value="Unassembled WGS sequence"/>
</dbReference>